<gene>
    <name evidence="2" type="primary">Dana\GF21478</name>
    <name evidence="2" type="synonym">dana_GLEANR_4672</name>
    <name evidence="2" type="ORF">GF21478</name>
</gene>
<accession>B3MSI9</accession>
<dbReference type="eggNOG" id="ENOG502SJKI">
    <property type="taxonomic scope" value="Eukaryota"/>
</dbReference>
<dbReference type="HOGENOM" id="CLU_057204_0_0_1"/>
<dbReference type="AlphaFoldDB" id="B3MSI9"/>
<dbReference type="GeneID" id="6504160"/>
<reference evidence="2 3" key="1">
    <citation type="journal article" date="2007" name="Nature">
        <title>Evolution of genes and genomes on the Drosophila phylogeny.</title>
        <authorList>
            <consortium name="Drosophila 12 Genomes Consortium"/>
            <person name="Clark A.G."/>
            <person name="Eisen M.B."/>
            <person name="Smith D.R."/>
            <person name="Bergman C.M."/>
            <person name="Oliver B."/>
            <person name="Markow T.A."/>
            <person name="Kaufman T.C."/>
            <person name="Kellis M."/>
            <person name="Gelbart W."/>
            <person name="Iyer V.N."/>
            <person name="Pollard D.A."/>
            <person name="Sackton T.B."/>
            <person name="Larracuente A.M."/>
            <person name="Singh N.D."/>
            <person name="Abad J.P."/>
            <person name="Abt D.N."/>
            <person name="Adryan B."/>
            <person name="Aguade M."/>
            <person name="Akashi H."/>
            <person name="Anderson W.W."/>
            <person name="Aquadro C.F."/>
            <person name="Ardell D.H."/>
            <person name="Arguello R."/>
            <person name="Artieri C.G."/>
            <person name="Barbash D.A."/>
            <person name="Barker D."/>
            <person name="Barsanti P."/>
            <person name="Batterham P."/>
            <person name="Batzoglou S."/>
            <person name="Begun D."/>
            <person name="Bhutkar A."/>
            <person name="Blanco E."/>
            <person name="Bosak S.A."/>
            <person name="Bradley R.K."/>
            <person name="Brand A.D."/>
            <person name="Brent M.R."/>
            <person name="Brooks A.N."/>
            <person name="Brown R.H."/>
            <person name="Butlin R.K."/>
            <person name="Caggese C."/>
            <person name="Calvi B.R."/>
            <person name="Bernardo de Carvalho A."/>
            <person name="Caspi A."/>
            <person name="Castrezana S."/>
            <person name="Celniker S.E."/>
            <person name="Chang J.L."/>
            <person name="Chapple C."/>
            <person name="Chatterji S."/>
            <person name="Chinwalla A."/>
            <person name="Civetta A."/>
            <person name="Clifton S.W."/>
            <person name="Comeron J.M."/>
            <person name="Costello J.C."/>
            <person name="Coyne J.A."/>
            <person name="Daub J."/>
            <person name="David R.G."/>
            <person name="Delcher A.L."/>
            <person name="Delehaunty K."/>
            <person name="Do C.B."/>
            <person name="Ebling H."/>
            <person name="Edwards K."/>
            <person name="Eickbush T."/>
            <person name="Evans J.D."/>
            <person name="Filipski A."/>
            <person name="Findeiss S."/>
            <person name="Freyhult E."/>
            <person name="Fulton L."/>
            <person name="Fulton R."/>
            <person name="Garcia A.C."/>
            <person name="Gardiner A."/>
            <person name="Garfield D.A."/>
            <person name="Garvin B.E."/>
            <person name="Gibson G."/>
            <person name="Gilbert D."/>
            <person name="Gnerre S."/>
            <person name="Godfrey J."/>
            <person name="Good R."/>
            <person name="Gotea V."/>
            <person name="Gravely B."/>
            <person name="Greenberg A.J."/>
            <person name="Griffiths-Jones S."/>
            <person name="Gross S."/>
            <person name="Guigo R."/>
            <person name="Gustafson E.A."/>
            <person name="Haerty W."/>
            <person name="Hahn M.W."/>
            <person name="Halligan D.L."/>
            <person name="Halpern A.L."/>
            <person name="Halter G.M."/>
            <person name="Han M.V."/>
            <person name="Heger A."/>
            <person name="Hillier L."/>
            <person name="Hinrichs A.S."/>
            <person name="Holmes I."/>
            <person name="Hoskins R.A."/>
            <person name="Hubisz M.J."/>
            <person name="Hultmark D."/>
            <person name="Huntley M.A."/>
            <person name="Jaffe D.B."/>
            <person name="Jagadeeshan S."/>
            <person name="Jeck W.R."/>
            <person name="Johnson J."/>
            <person name="Jones C.D."/>
            <person name="Jordan W.C."/>
            <person name="Karpen G.H."/>
            <person name="Kataoka E."/>
            <person name="Keightley P.D."/>
            <person name="Kheradpour P."/>
            <person name="Kirkness E.F."/>
            <person name="Koerich L.B."/>
            <person name="Kristiansen K."/>
            <person name="Kudrna D."/>
            <person name="Kulathinal R.J."/>
            <person name="Kumar S."/>
            <person name="Kwok R."/>
            <person name="Lander E."/>
            <person name="Langley C.H."/>
            <person name="Lapoint R."/>
            <person name="Lazzaro B.P."/>
            <person name="Lee S.J."/>
            <person name="Levesque L."/>
            <person name="Li R."/>
            <person name="Lin C.F."/>
            <person name="Lin M.F."/>
            <person name="Lindblad-Toh K."/>
            <person name="Llopart A."/>
            <person name="Long M."/>
            <person name="Low L."/>
            <person name="Lozovsky E."/>
            <person name="Lu J."/>
            <person name="Luo M."/>
            <person name="Machado C.A."/>
            <person name="Makalowski W."/>
            <person name="Marzo M."/>
            <person name="Matsuda M."/>
            <person name="Matzkin L."/>
            <person name="McAllister B."/>
            <person name="McBride C.S."/>
            <person name="McKernan B."/>
            <person name="McKernan K."/>
            <person name="Mendez-Lago M."/>
            <person name="Minx P."/>
            <person name="Mollenhauer M.U."/>
            <person name="Montooth K."/>
            <person name="Mount S.M."/>
            <person name="Mu X."/>
            <person name="Myers E."/>
            <person name="Negre B."/>
            <person name="Newfeld S."/>
            <person name="Nielsen R."/>
            <person name="Noor M.A."/>
            <person name="O'Grady P."/>
            <person name="Pachter L."/>
            <person name="Papaceit M."/>
            <person name="Parisi M.J."/>
            <person name="Parisi M."/>
            <person name="Parts L."/>
            <person name="Pedersen J.S."/>
            <person name="Pesole G."/>
            <person name="Phillippy A.M."/>
            <person name="Ponting C.P."/>
            <person name="Pop M."/>
            <person name="Porcelli D."/>
            <person name="Powell J.R."/>
            <person name="Prohaska S."/>
            <person name="Pruitt K."/>
            <person name="Puig M."/>
            <person name="Quesneville H."/>
            <person name="Ram K.R."/>
            <person name="Rand D."/>
            <person name="Rasmussen M.D."/>
            <person name="Reed L.K."/>
            <person name="Reenan R."/>
            <person name="Reily A."/>
            <person name="Remington K.A."/>
            <person name="Rieger T.T."/>
            <person name="Ritchie M.G."/>
            <person name="Robin C."/>
            <person name="Rogers Y.H."/>
            <person name="Rohde C."/>
            <person name="Rozas J."/>
            <person name="Rubenfield M.J."/>
            <person name="Ruiz A."/>
            <person name="Russo S."/>
            <person name="Salzberg S.L."/>
            <person name="Sanchez-Gracia A."/>
            <person name="Saranga D.J."/>
            <person name="Sato H."/>
            <person name="Schaeffer S.W."/>
            <person name="Schatz M.C."/>
            <person name="Schlenke T."/>
            <person name="Schwartz R."/>
            <person name="Segarra C."/>
            <person name="Singh R.S."/>
            <person name="Sirot L."/>
            <person name="Sirota M."/>
            <person name="Sisneros N.B."/>
            <person name="Smith C.D."/>
            <person name="Smith T.F."/>
            <person name="Spieth J."/>
            <person name="Stage D.E."/>
            <person name="Stark A."/>
            <person name="Stephan W."/>
            <person name="Strausberg R.L."/>
            <person name="Strempel S."/>
            <person name="Sturgill D."/>
            <person name="Sutton G."/>
            <person name="Sutton G.G."/>
            <person name="Tao W."/>
            <person name="Teichmann S."/>
            <person name="Tobari Y.N."/>
            <person name="Tomimura Y."/>
            <person name="Tsolas J.M."/>
            <person name="Valente V.L."/>
            <person name="Venter E."/>
            <person name="Venter J.C."/>
            <person name="Vicario S."/>
            <person name="Vieira F.G."/>
            <person name="Vilella A.J."/>
            <person name="Villasante A."/>
            <person name="Walenz B."/>
            <person name="Wang J."/>
            <person name="Wasserman M."/>
            <person name="Watts T."/>
            <person name="Wilson D."/>
            <person name="Wilson R.K."/>
            <person name="Wing R.A."/>
            <person name="Wolfner M.F."/>
            <person name="Wong A."/>
            <person name="Wong G.K."/>
            <person name="Wu C.I."/>
            <person name="Wu G."/>
            <person name="Yamamoto D."/>
            <person name="Yang H.P."/>
            <person name="Yang S.P."/>
            <person name="Yorke J.A."/>
            <person name="Yoshida K."/>
            <person name="Zdobnov E."/>
            <person name="Zhang P."/>
            <person name="Zhang Y."/>
            <person name="Zimin A.V."/>
            <person name="Baldwin J."/>
            <person name="Abdouelleil A."/>
            <person name="Abdulkadir J."/>
            <person name="Abebe A."/>
            <person name="Abera B."/>
            <person name="Abreu J."/>
            <person name="Acer S.C."/>
            <person name="Aftuck L."/>
            <person name="Alexander A."/>
            <person name="An P."/>
            <person name="Anderson E."/>
            <person name="Anderson S."/>
            <person name="Arachi H."/>
            <person name="Azer M."/>
            <person name="Bachantsang P."/>
            <person name="Barry A."/>
            <person name="Bayul T."/>
            <person name="Berlin A."/>
            <person name="Bessette D."/>
            <person name="Bloom T."/>
            <person name="Blye J."/>
            <person name="Boguslavskiy L."/>
            <person name="Bonnet C."/>
            <person name="Boukhgalter B."/>
            <person name="Bourzgui I."/>
            <person name="Brown A."/>
            <person name="Cahill P."/>
            <person name="Channer S."/>
            <person name="Cheshatsang Y."/>
            <person name="Chuda L."/>
            <person name="Citroen M."/>
            <person name="Collymore A."/>
            <person name="Cooke P."/>
            <person name="Costello M."/>
            <person name="D'Aco K."/>
            <person name="Daza R."/>
            <person name="De Haan G."/>
            <person name="DeGray S."/>
            <person name="DeMaso C."/>
            <person name="Dhargay N."/>
            <person name="Dooley K."/>
            <person name="Dooley E."/>
            <person name="Doricent M."/>
            <person name="Dorje P."/>
            <person name="Dorjee K."/>
            <person name="Dupes A."/>
            <person name="Elong R."/>
            <person name="Falk J."/>
            <person name="Farina A."/>
            <person name="Faro S."/>
            <person name="Ferguson D."/>
            <person name="Fisher S."/>
            <person name="Foley C.D."/>
            <person name="Franke A."/>
            <person name="Friedrich D."/>
            <person name="Gadbois L."/>
            <person name="Gearin G."/>
            <person name="Gearin C.R."/>
            <person name="Giannoukos G."/>
            <person name="Goode T."/>
            <person name="Graham J."/>
            <person name="Grandbois E."/>
            <person name="Grewal S."/>
            <person name="Gyaltsen K."/>
            <person name="Hafez N."/>
            <person name="Hagos B."/>
            <person name="Hall J."/>
            <person name="Henson C."/>
            <person name="Hollinger A."/>
            <person name="Honan T."/>
            <person name="Huard M.D."/>
            <person name="Hughes L."/>
            <person name="Hurhula B."/>
            <person name="Husby M.E."/>
            <person name="Kamat A."/>
            <person name="Kanga B."/>
            <person name="Kashin S."/>
            <person name="Khazanovich D."/>
            <person name="Kisner P."/>
            <person name="Lance K."/>
            <person name="Lara M."/>
            <person name="Lee W."/>
            <person name="Lennon N."/>
            <person name="Letendre F."/>
            <person name="LeVine R."/>
            <person name="Lipovsky A."/>
            <person name="Liu X."/>
            <person name="Liu J."/>
            <person name="Liu S."/>
            <person name="Lokyitsang T."/>
            <person name="Lokyitsang Y."/>
            <person name="Lubonja R."/>
            <person name="Lui A."/>
            <person name="MacDonald P."/>
            <person name="Magnisalis V."/>
            <person name="Maru K."/>
            <person name="Matthews C."/>
            <person name="McCusker W."/>
            <person name="McDonough S."/>
            <person name="Mehta T."/>
            <person name="Meldrim J."/>
            <person name="Meneus L."/>
            <person name="Mihai O."/>
            <person name="Mihalev A."/>
            <person name="Mihova T."/>
            <person name="Mittelman R."/>
            <person name="Mlenga V."/>
            <person name="Montmayeur A."/>
            <person name="Mulrain L."/>
            <person name="Navidi A."/>
            <person name="Naylor J."/>
            <person name="Negash T."/>
            <person name="Nguyen T."/>
            <person name="Nguyen N."/>
            <person name="Nicol R."/>
            <person name="Norbu C."/>
            <person name="Norbu N."/>
            <person name="Novod N."/>
            <person name="O'Neill B."/>
            <person name="Osman S."/>
            <person name="Markiewicz E."/>
            <person name="Oyono O.L."/>
            <person name="Patti C."/>
            <person name="Phunkhang P."/>
            <person name="Pierre F."/>
            <person name="Priest M."/>
            <person name="Raghuraman S."/>
            <person name="Rege F."/>
            <person name="Reyes R."/>
            <person name="Rise C."/>
            <person name="Rogov P."/>
            <person name="Ross K."/>
            <person name="Ryan E."/>
            <person name="Settipalli S."/>
            <person name="Shea T."/>
            <person name="Sherpa N."/>
            <person name="Shi L."/>
            <person name="Shih D."/>
            <person name="Sparrow T."/>
            <person name="Spaulding J."/>
            <person name="Stalker J."/>
            <person name="Stange-Thomann N."/>
            <person name="Stavropoulos S."/>
            <person name="Stone C."/>
            <person name="Strader C."/>
            <person name="Tesfaye S."/>
            <person name="Thomson T."/>
            <person name="Thoulutsang Y."/>
            <person name="Thoulutsang D."/>
            <person name="Topham K."/>
            <person name="Topping I."/>
            <person name="Tsamla T."/>
            <person name="Vassiliev H."/>
            <person name="Vo A."/>
            <person name="Wangchuk T."/>
            <person name="Wangdi T."/>
            <person name="Weiand M."/>
            <person name="Wilkinson J."/>
            <person name="Wilson A."/>
            <person name="Yadav S."/>
            <person name="Young G."/>
            <person name="Yu Q."/>
            <person name="Zembek L."/>
            <person name="Zhong D."/>
            <person name="Zimmer A."/>
            <person name="Zwirko Z."/>
            <person name="Jaffe D.B."/>
            <person name="Alvarez P."/>
            <person name="Brockman W."/>
            <person name="Butler J."/>
            <person name="Chin C."/>
            <person name="Gnerre S."/>
            <person name="Grabherr M."/>
            <person name="Kleber M."/>
            <person name="Mauceli E."/>
            <person name="MacCallum I."/>
        </authorList>
    </citation>
    <scope>NUCLEOTIDE SEQUENCE [LARGE SCALE GENOMIC DNA]</scope>
    <source>
        <strain evidence="3">Tucson 14024-0371.13</strain>
    </source>
</reference>
<protein>
    <submittedName>
        <fullName evidence="2">Uncharacterized protein</fullName>
    </submittedName>
</protein>
<evidence type="ECO:0000256" key="1">
    <source>
        <dbReference type="SAM" id="SignalP"/>
    </source>
</evidence>
<feature type="signal peptide" evidence="1">
    <location>
        <begin position="1"/>
        <end position="22"/>
    </location>
</feature>
<dbReference type="SMR" id="B3MSI9"/>
<feature type="chain" id="PRO_5002793603" evidence="1">
    <location>
        <begin position="23"/>
        <end position="330"/>
    </location>
</feature>
<dbReference type="Pfam" id="PF06109">
    <property type="entry name" value="HlyE"/>
    <property type="match status" value="1"/>
</dbReference>
<evidence type="ECO:0000313" key="2">
    <source>
        <dbReference type="EMBL" id="EDV34744.1"/>
    </source>
</evidence>
<keyword evidence="1" id="KW-0732">Signal</keyword>
<organism evidence="2 3">
    <name type="scientific">Drosophila ananassae</name>
    <name type="common">Fruit fly</name>
    <dbReference type="NCBI Taxonomy" id="7217"/>
    <lineage>
        <taxon>Eukaryota</taxon>
        <taxon>Metazoa</taxon>
        <taxon>Ecdysozoa</taxon>
        <taxon>Arthropoda</taxon>
        <taxon>Hexapoda</taxon>
        <taxon>Insecta</taxon>
        <taxon>Pterygota</taxon>
        <taxon>Neoptera</taxon>
        <taxon>Endopterygota</taxon>
        <taxon>Diptera</taxon>
        <taxon>Brachycera</taxon>
        <taxon>Muscomorpha</taxon>
        <taxon>Ephydroidea</taxon>
        <taxon>Drosophilidae</taxon>
        <taxon>Drosophila</taxon>
        <taxon>Sophophora</taxon>
    </lineage>
</organism>
<name>B3MSI9_DROAN</name>
<dbReference type="InterPro" id="IPR027018">
    <property type="entry name" value="Hemolysin_E"/>
</dbReference>
<dbReference type="Proteomes" id="UP000007801">
    <property type="component" value="Unassembled WGS sequence"/>
</dbReference>
<dbReference type="InParanoid" id="B3MSI9"/>
<dbReference type="GO" id="GO:0044179">
    <property type="term" value="P:hemolysis in another organism"/>
    <property type="evidence" value="ECO:0007669"/>
    <property type="project" value="InterPro"/>
</dbReference>
<dbReference type="OrthoDB" id="10422728at2759"/>
<dbReference type="KEGG" id="dan:6504160"/>
<proteinExistence type="predicted"/>
<dbReference type="Gene3D" id="1.20.1170.10">
    <property type="match status" value="1"/>
</dbReference>
<dbReference type="PhylomeDB" id="B3MSI9"/>
<keyword evidence="3" id="KW-1185">Reference proteome</keyword>
<sequence length="330" mass="36184">MRAYLPLSLPLCIIIVLGSATATPSPTPDDLTIFKNALTSLSRSVINYESDFNNNLKFRDLQRSIDAVDNGLLGFRGTAKKHLDKVRSVNSDAYLTYGRSSGLALEWCVAFQSTSGILAASSKGNLSPNERDAIWKIVVSAVGQGLDKIGNTIPILNTVKQRRDQLHQELEEMHVDFGRDLNPGGYYDQETANAIRQDGELLRQLSSDIQSKFKSSGIGSNFATDAKSCLDTTFAGIKTHRKDELSKTIAGYHPIGTQIKTAAEIASIPDFDLEGDKADFDALKKRMKQEELKNKVILQDDSDSQAALSGLLQSLGDQCKKFQIKKESGH</sequence>
<evidence type="ECO:0000313" key="3">
    <source>
        <dbReference type="Proteomes" id="UP000007801"/>
    </source>
</evidence>
<dbReference type="EMBL" id="CH902622">
    <property type="protein sequence ID" value="EDV34744.1"/>
    <property type="molecule type" value="Genomic_DNA"/>
</dbReference>